<dbReference type="EMBL" id="JASPKZ010000558">
    <property type="protein sequence ID" value="KAJ9599749.1"/>
    <property type="molecule type" value="Genomic_DNA"/>
</dbReference>
<feature type="non-terminal residue" evidence="1">
    <location>
        <position position="78"/>
    </location>
</feature>
<reference evidence="1" key="1">
    <citation type="journal article" date="2023" name="IScience">
        <title>Live-bearing cockroach genome reveals convergent evolutionary mechanisms linked to viviparity in insects and beyond.</title>
        <authorList>
            <person name="Fouks B."/>
            <person name="Harrison M.C."/>
            <person name="Mikhailova A.A."/>
            <person name="Marchal E."/>
            <person name="English S."/>
            <person name="Carruthers M."/>
            <person name="Jennings E.C."/>
            <person name="Chiamaka E.L."/>
            <person name="Frigard R.A."/>
            <person name="Pippel M."/>
            <person name="Attardo G.M."/>
            <person name="Benoit J.B."/>
            <person name="Bornberg-Bauer E."/>
            <person name="Tobe S.S."/>
        </authorList>
    </citation>
    <scope>NUCLEOTIDE SEQUENCE</scope>
    <source>
        <strain evidence="1">Stay&amp;Tobe</strain>
    </source>
</reference>
<organism evidence="1 2">
    <name type="scientific">Diploptera punctata</name>
    <name type="common">Pacific beetle cockroach</name>
    <dbReference type="NCBI Taxonomy" id="6984"/>
    <lineage>
        <taxon>Eukaryota</taxon>
        <taxon>Metazoa</taxon>
        <taxon>Ecdysozoa</taxon>
        <taxon>Arthropoda</taxon>
        <taxon>Hexapoda</taxon>
        <taxon>Insecta</taxon>
        <taxon>Pterygota</taxon>
        <taxon>Neoptera</taxon>
        <taxon>Polyneoptera</taxon>
        <taxon>Dictyoptera</taxon>
        <taxon>Blattodea</taxon>
        <taxon>Blaberoidea</taxon>
        <taxon>Blaberidae</taxon>
        <taxon>Diplopterinae</taxon>
        <taxon>Diploptera</taxon>
    </lineage>
</organism>
<comment type="caution">
    <text evidence="1">The sequence shown here is derived from an EMBL/GenBank/DDBJ whole genome shotgun (WGS) entry which is preliminary data.</text>
</comment>
<protein>
    <submittedName>
        <fullName evidence="1">Uncharacterized protein</fullName>
    </submittedName>
</protein>
<feature type="non-terminal residue" evidence="1">
    <location>
        <position position="1"/>
    </location>
</feature>
<dbReference type="Proteomes" id="UP001233999">
    <property type="component" value="Unassembled WGS sequence"/>
</dbReference>
<sequence>SSECISSCCFSKDSDFVSDDECAENHKRIQYELDDLVRDLEFVKEDAMDTKYKSDEWRLLIDSSKTSLKCEHNSHCSS</sequence>
<gene>
    <name evidence="1" type="ORF">L9F63_026403</name>
</gene>
<proteinExistence type="predicted"/>
<accession>A0AAD8AIL9</accession>
<name>A0AAD8AIL9_DIPPU</name>
<keyword evidence="2" id="KW-1185">Reference proteome</keyword>
<evidence type="ECO:0000313" key="1">
    <source>
        <dbReference type="EMBL" id="KAJ9599749.1"/>
    </source>
</evidence>
<evidence type="ECO:0000313" key="2">
    <source>
        <dbReference type="Proteomes" id="UP001233999"/>
    </source>
</evidence>
<dbReference type="AlphaFoldDB" id="A0AAD8AIL9"/>
<reference evidence="1" key="2">
    <citation type="submission" date="2023-05" db="EMBL/GenBank/DDBJ databases">
        <authorList>
            <person name="Fouks B."/>
        </authorList>
    </citation>
    <scope>NUCLEOTIDE SEQUENCE</scope>
    <source>
        <strain evidence="1">Stay&amp;Tobe</strain>
        <tissue evidence="1">Testes</tissue>
    </source>
</reference>